<keyword evidence="4" id="KW-1185">Reference proteome</keyword>
<dbReference type="InterPro" id="IPR008254">
    <property type="entry name" value="Flavodoxin/NO_synth"/>
</dbReference>
<evidence type="ECO:0000256" key="1">
    <source>
        <dbReference type="ARBA" id="ARBA00006961"/>
    </source>
</evidence>
<reference evidence="3 4" key="1">
    <citation type="submission" date="2016-07" db="EMBL/GenBank/DDBJ databases">
        <title>Pervasive Adenine N6-methylation of Active Genes in Fungi.</title>
        <authorList>
            <consortium name="DOE Joint Genome Institute"/>
            <person name="Mondo S.J."/>
            <person name="Dannebaum R.O."/>
            <person name="Kuo R.C."/>
            <person name="Labutti K."/>
            <person name="Haridas S."/>
            <person name="Kuo A."/>
            <person name="Salamov A."/>
            <person name="Ahrendt S.R."/>
            <person name="Lipzen A."/>
            <person name="Sullivan W."/>
            <person name="Andreopoulos W.B."/>
            <person name="Clum A."/>
            <person name="Lindquist E."/>
            <person name="Daum C."/>
            <person name="Ramamoorthy G.K."/>
            <person name="Gryganskyi A."/>
            <person name="Culley D."/>
            <person name="Magnuson J.K."/>
            <person name="James T.Y."/>
            <person name="O'Malley M.A."/>
            <person name="Stajich J.E."/>
            <person name="Spatafora J.W."/>
            <person name="Visel A."/>
            <person name="Grigoriev I.V."/>
        </authorList>
    </citation>
    <scope>NUCLEOTIDE SEQUENCE [LARGE SCALE GENOMIC DNA]</scope>
    <source>
        <strain evidence="3 4">NRRL 3301</strain>
    </source>
</reference>
<dbReference type="SUPFAM" id="SSF52218">
    <property type="entry name" value="Flavoproteins"/>
    <property type="match status" value="1"/>
</dbReference>
<dbReference type="Pfam" id="PF03358">
    <property type="entry name" value="FMN_red"/>
    <property type="match status" value="1"/>
</dbReference>
<comment type="similarity">
    <text evidence="1">Belongs to the WrbA family.</text>
</comment>
<feature type="domain" description="Flavodoxin-like" evidence="2">
    <location>
        <begin position="9"/>
        <end position="194"/>
    </location>
</feature>
<evidence type="ECO:0000313" key="3">
    <source>
        <dbReference type="EMBL" id="ORX55685.1"/>
    </source>
</evidence>
<dbReference type="AlphaFoldDB" id="A0A1X2GK46"/>
<dbReference type="STRING" id="101127.A0A1X2GK46"/>
<evidence type="ECO:0000313" key="4">
    <source>
        <dbReference type="Proteomes" id="UP000242146"/>
    </source>
</evidence>
<name>A0A1X2GK46_9FUNG</name>
<dbReference type="Gene3D" id="3.40.50.360">
    <property type="match status" value="1"/>
</dbReference>
<dbReference type="GO" id="GO:0003955">
    <property type="term" value="F:NAD(P)H dehydrogenase (quinone) activity"/>
    <property type="evidence" value="ECO:0007669"/>
    <property type="project" value="InterPro"/>
</dbReference>
<dbReference type="PROSITE" id="PS50902">
    <property type="entry name" value="FLAVODOXIN_LIKE"/>
    <property type="match status" value="1"/>
</dbReference>
<organism evidence="3 4">
    <name type="scientific">Hesseltinella vesiculosa</name>
    <dbReference type="NCBI Taxonomy" id="101127"/>
    <lineage>
        <taxon>Eukaryota</taxon>
        <taxon>Fungi</taxon>
        <taxon>Fungi incertae sedis</taxon>
        <taxon>Mucoromycota</taxon>
        <taxon>Mucoromycotina</taxon>
        <taxon>Mucoromycetes</taxon>
        <taxon>Mucorales</taxon>
        <taxon>Cunninghamellaceae</taxon>
        <taxon>Hesseltinella</taxon>
    </lineage>
</organism>
<dbReference type="NCBIfam" id="TIGR01755">
    <property type="entry name" value="flav_wrbA"/>
    <property type="match status" value="1"/>
</dbReference>
<sequence length="212" mass="23327">MSLVRNGKVYIVLYSVYHHVHKLAVEVEKGLRASGVQTQMYQVQETLPEEILKKVGAAPKLDLPVIRPEQLVEPDGILFGVPTRFGMVPSQLKGMLDGTGALWARGDLHGKFAGTFFSTGSNHGGQEATSMSMMPFFAHHGIRYVPFGPRSSHLANLKEVLGGSYWGAGTLQRPDNAPVHPHELEMAFTQGKDFGELIDAYVSGKELREKQK</sequence>
<accession>A0A1X2GK46</accession>
<dbReference type="InterPro" id="IPR010089">
    <property type="entry name" value="Flavoprotein_WrbA-like"/>
</dbReference>
<dbReference type="EMBL" id="MCGT01000011">
    <property type="protein sequence ID" value="ORX55685.1"/>
    <property type="molecule type" value="Genomic_DNA"/>
</dbReference>
<dbReference type="NCBIfam" id="NF002999">
    <property type="entry name" value="PRK03767.1"/>
    <property type="match status" value="1"/>
</dbReference>
<dbReference type="Proteomes" id="UP000242146">
    <property type="component" value="Unassembled WGS sequence"/>
</dbReference>
<dbReference type="PANTHER" id="PTHR30546:SF23">
    <property type="entry name" value="FLAVOPROTEIN-LIKE PROTEIN YCP4-RELATED"/>
    <property type="match status" value="1"/>
</dbReference>
<dbReference type="OrthoDB" id="504689at2759"/>
<dbReference type="InterPro" id="IPR005025">
    <property type="entry name" value="FMN_Rdtase-like_dom"/>
</dbReference>
<protein>
    <submittedName>
        <fullName evidence="3">NAD(P)H:quinone oxidoreductase, type IV</fullName>
    </submittedName>
</protein>
<gene>
    <name evidence="3" type="ORF">DM01DRAFT_1024800</name>
</gene>
<comment type="caution">
    <text evidence="3">The sequence shown here is derived from an EMBL/GenBank/DDBJ whole genome shotgun (WGS) entry which is preliminary data.</text>
</comment>
<proteinExistence type="inferred from homology"/>
<dbReference type="GO" id="GO:0016020">
    <property type="term" value="C:membrane"/>
    <property type="evidence" value="ECO:0007669"/>
    <property type="project" value="TreeGrafter"/>
</dbReference>
<evidence type="ECO:0000259" key="2">
    <source>
        <dbReference type="PROSITE" id="PS50902"/>
    </source>
</evidence>
<dbReference type="InterPro" id="IPR029039">
    <property type="entry name" value="Flavoprotein-like_sf"/>
</dbReference>
<dbReference type="PANTHER" id="PTHR30546">
    <property type="entry name" value="FLAVODOXIN-RELATED PROTEIN WRBA-RELATED"/>
    <property type="match status" value="1"/>
</dbReference>
<dbReference type="FunFam" id="3.40.50.360:FF:000001">
    <property type="entry name" value="NAD(P)H dehydrogenase (Quinone) FQR1-like"/>
    <property type="match status" value="1"/>
</dbReference>
<dbReference type="GO" id="GO:0010181">
    <property type="term" value="F:FMN binding"/>
    <property type="evidence" value="ECO:0007669"/>
    <property type="project" value="InterPro"/>
</dbReference>